<dbReference type="InterPro" id="IPR013783">
    <property type="entry name" value="Ig-like_fold"/>
</dbReference>
<evidence type="ECO:0000313" key="2">
    <source>
        <dbReference type="EMBL" id="MDT0595941.1"/>
    </source>
</evidence>
<name>A0ABU2ZU56_9ALTE</name>
<dbReference type="SUPFAM" id="SSF55486">
    <property type="entry name" value="Metalloproteases ('zincins'), catalytic domain"/>
    <property type="match status" value="1"/>
</dbReference>
<dbReference type="PROSITE" id="PS50215">
    <property type="entry name" value="ADAM_MEPRO"/>
    <property type="match status" value="1"/>
</dbReference>
<proteinExistence type="predicted"/>
<dbReference type="InterPro" id="IPR024079">
    <property type="entry name" value="MetalloPept_cat_dom_sf"/>
</dbReference>
<sequence length="809" mass="87617">MFNILQKYKIALIPMGLTLIFGFSIAAYAQVNNSQLHDGHTHAVINSLQVSDSLELTINRTDSTATLNLQIEGRLLSFELTENVELYENGSVGSQLAVAYSGTLNGSEGTWARFVSFNNKIKGAYYNGENLFIVEQFSRVRQSVSPSAMNNLPSSIVNSHRLDNAVAIFALEDVDHNGTCAAEAHGLTANTGYQALVNELQTSLAGTASKQINIALVADTEFVAQTTNSSGDSEASAAMLNDLNIASGIFENQFDIRISATIVTELESNVLADGVSLESTDPEILVRALRDTDAIPNPGLRHLFTGKDLDGNTVGIAFVGSLCRNSSAGITQLFEPVTSIILAHELGHNFGARHDTNTTECLAPDGGRYIMFPSVSSTVVPEFSACSEPDIQDQIDSQFSTCIVDIAVNPPVISSTPNTEAEVGVAYAYDTDNTVDVDNLGSATFVLEISPPGMLISSEGEITWTPSGNDLGTVTVQIRVENADGSDTQFFEIEVSTDFINIEALGLDSYGRNQDITGGASLGSPLEATLTGNTWKSIPFDYSVTENTIIEFEFSSSVEAEIHGIGFDNDNEISQQTFFNLYGSQGWGRTTFEYTRAGETQLISIPVGEIFTGNFNRLVLTTDNDRNIPDANSTFSNIRVYEKDVPVTPASAIDFSTQIITPFLPGAQDTTGTVEISGDGASLELNGNKWQRIILEGVNVSPTTVLEFEFRSTSVGEVHGIGFLPYNSVQKSRTFQVYGIQRWAIQDFIYTQVGEYQQFVIPVGTYFTQSTDANVVFIMDDDRPEPSGNSSFRNVILRETAVLTATQQD</sequence>
<dbReference type="RefSeq" id="WP_311369458.1">
    <property type="nucleotide sequence ID" value="NZ_JAVRHX010000004.1"/>
</dbReference>
<feature type="domain" description="Peptidase M12B" evidence="1">
    <location>
        <begin position="210"/>
        <end position="407"/>
    </location>
</feature>
<dbReference type="PANTHER" id="PTHR11905">
    <property type="entry name" value="ADAM A DISINTEGRIN AND METALLOPROTEASE DOMAIN"/>
    <property type="match status" value="1"/>
</dbReference>
<evidence type="ECO:0000259" key="1">
    <source>
        <dbReference type="PROSITE" id="PS50215"/>
    </source>
</evidence>
<dbReference type="InterPro" id="IPR015919">
    <property type="entry name" value="Cadherin-like_sf"/>
</dbReference>
<dbReference type="PANTHER" id="PTHR11905:SF159">
    <property type="entry name" value="ADAM METALLOPROTEASE"/>
    <property type="match status" value="1"/>
</dbReference>
<keyword evidence="3" id="KW-1185">Reference proteome</keyword>
<dbReference type="Pfam" id="PF05345">
    <property type="entry name" value="He_PIG"/>
    <property type="match status" value="1"/>
</dbReference>
<evidence type="ECO:0000313" key="3">
    <source>
        <dbReference type="Proteomes" id="UP001253545"/>
    </source>
</evidence>
<dbReference type="SUPFAM" id="SSF49313">
    <property type="entry name" value="Cadherin-like"/>
    <property type="match status" value="1"/>
</dbReference>
<gene>
    <name evidence="2" type="ORF">RM552_13885</name>
</gene>
<protein>
    <submittedName>
        <fullName evidence="2">M12 family metallo-peptidase</fullName>
    </submittedName>
</protein>
<organism evidence="2 3">
    <name type="scientific">Glaciecola petra</name>
    <dbReference type="NCBI Taxonomy" id="3075602"/>
    <lineage>
        <taxon>Bacteria</taxon>
        <taxon>Pseudomonadati</taxon>
        <taxon>Pseudomonadota</taxon>
        <taxon>Gammaproteobacteria</taxon>
        <taxon>Alteromonadales</taxon>
        <taxon>Alteromonadaceae</taxon>
        <taxon>Glaciecola</taxon>
    </lineage>
</organism>
<dbReference type="InterPro" id="IPR001590">
    <property type="entry name" value="Peptidase_M12B"/>
</dbReference>
<dbReference type="EMBL" id="JAVRHX010000004">
    <property type="protein sequence ID" value="MDT0595941.1"/>
    <property type="molecule type" value="Genomic_DNA"/>
</dbReference>
<comment type="caution">
    <text evidence="2">The sequence shown here is derived from an EMBL/GenBank/DDBJ whole genome shotgun (WGS) entry which is preliminary data.</text>
</comment>
<dbReference type="Gene3D" id="2.60.40.10">
    <property type="entry name" value="Immunoglobulins"/>
    <property type="match status" value="1"/>
</dbReference>
<dbReference type="Gene3D" id="3.40.390.10">
    <property type="entry name" value="Collagenase (Catalytic Domain)"/>
    <property type="match status" value="1"/>
</dbReference>
<accession>A0ABU2ZU56</accession>
<dbReference type="Proteomes" id="UP001253545">
    <property type="component" value="Unassembled WGS sequence"/>
</dbReference>
<reference evidence="2 3" key="1">
    <citation type="submission" date="2023-09" db="EMBL/GenBank/DDBJ databases">
        <authorList>
            <person name="Rey-Velasco X."/>
        </authorList>
    </citation>
    <scope>NUCLEOTIDE SEQUENCE [LARGE SCALE GENOMIC DNA]</scope>
    <source>
        <strain evidence="2 3">P117</strain>
    </source>
</reference>
<dbReference type="Pfam" id="PF13688">
    <property type="entry name" value="Reprolysin_5"/>
    <property type="match status" value="1"/>
</dbReference>